<feature type="transmembrane region" description="Helical" evidence="1">
    <location>
        <begin position="221"/>
        <end position="241"/>
    </location>
</feature>
<proteinExistence type="predicted"/>
<organism evidence="3 4">
    <name type="scientific">Ulvibacterium marinum</name>
    <dbReference type="NCBI Taxonomy" id="2419782"/>
    <lineage>
        <taxon>Bacteria</taxon>
        <taxon>Pseudomonadati</taxon>
        <taxon>Bacteroidota</taxon>
        <taxon>Flavobacteriia</taxon>
        <taxon>Flavobacteriales</taxon>
        <taxon>Flavobacteriaceae</taxon>
        <taxon>Ulvibacterium</taxon>
    </lineage>
</organism>
<dbReference type="GO" id="GO:0016758">
    <property type="term" value="F:hexosyltransferase activity"/>
    <property type="evidence" value="ECO:0007669"/>
    <property type="project" value="UniProtKB-ARBA"/>
</dbReference>
<dbReference type="AlphaFoldDB" id="A0A3B0C6C5"/>
<dbReference type="PANTHER" id="PTHR22916:SF67">
    <property type="entry name" value="COLANIC ACID BIOSYNTHESIS GLYCOSYL TRANSFERASE WCAE-RELATED"/>
    <property type="match status" value="1"/>
</dbReference>
<dbReference type="EMBL" id="RBCJ01000003">
    <property type="protein sequence ID" value="RKN79764.1"/>
    <property type="molecule type" value="Genomic_DNA"/>
</dbReference>
<name>A0A3B0C6C5_9FLAO</name>
<dbReference type="OrthoDB" id="9788101at2"/>
<dbReference type="SUPFAM" id="SSF53448">
    <property type="entry name" value="Nucleotide-diphospho-sugar transferases"/>
    <property type="match status" value="1"/>
</dbReference>
<gene>
    <name evidence="3" type="ORF">D7Z94_15905</name>
</gene>
<keyword evidence="1" id="KW-0812">Transmembrane</keyword>
<evidence type="ECO:0000259" key="2">
    <source>
        <dbReference type="Pfam" id="PF00535"/>
    </source>
</evidence>
<keyword evidence="4" id="KW-1185">Reference proteome</keyword>
<comment type="caution">
    <text evidence="3">The sequence shown here is derived from an EMBL/GenBank/DDBJ whole genome shotgun (WGS) entry which is preliminary data.</text>
</comment>
<feature type="domain" description="Glycosyltransferase 2-like" evidence="2">
    <location>
        <begin position="5"/>
        <end position="154"/>
    </location>
</feature>
<dbReference type="InterPro" id="IPR001173">
    <property type="entry name" value="Glyco_trans_2-like"/>
</dbReference>
<dbReference type="Gene3D" id="3.90.550.10">
    <property type="entry name" value="Spore Coat Polysaccharide Biosynthesis Protein SpsA, Chain A"/>
    <property type="match status" value="1"/>
</dbReference>
<dbReference type="CDD" id="cd06433">
    <property type="entry name" value="GT_2_WfgS_like"/>
    <property type="match status" value="1"/>
</dbReference>
<evidence type="ECO:0000313" key="3">
    <source>
        <dbReference type="EMBL" id="RKN79764.1"/>
    </source>
</evidence>
<dbReference type="InterPro" id="IPR029044">
    <property type="entry name" value="Nucleotide-diphossugar_trans"/>
</dbReference>
<keyword evidence="1" id="KW-1133">Transmembrane helix</keyword>
<dbReference type="PANTHER" id="PTHR22916">
    <property type="entry name" value="GLYCOSYLTRANSFERASE"/>
    <property type="match status" value="1"/>
</dbReference>
<protein>
    <submittedName>
        <fullName evidence="3">Glycosyltransferase</fullName>
    </submittedName>
</protein>
<sequence>MLVTLITVVYNGEEHLEQTIKSVLNQTYVNTEYIIVDGGSTDRTIEIIKNYESQISTWISEPDKGLYDAMNKGVDLANGELIAMINSDDWYERNAVHSMVQAYKENPGYSIYHSDIFIINQNGKKTLRKYNKSTFKFKYYGMTYHHPTMFITAKEYRLHRYNTNLSIYSDYQLVLETFFRSSKSFFYVEIPTVNYRIGGISAKTSIYKRIQESFLVRRNVGMNYLEILFALFLELSVYVIYKLKIWN</sequence>
<evidence type="ECO:0000313" key="4">
    <source>
        <dbReference type="Proteomes" id="UP000276603"/>
    </source>
</evidence>
<keyword evidence="3" id="KW-0808">Transferase</keyword>
<reference evidence="3 4" key="1">
    <citation type="submission" date="2018-10" db="EMBL/GenBank/DDBJ databases">
        <title>Ulvibacterium marinum gen. nov., sp. nov., a novel marine bacterium of the family Flavobacteriaceae, isolated from a culture of the green alga Ulva prolifera.</title>
        <authorList>
            <person name="Zhang Z."/>
        </authorList>
    </citation>
    <scope>NUCLEOTIDE SEQUENCE [LARGE SCALE GENOMIC DNA]</scope>
    <source>
        <strain evidence="3 4">CCMM003</strain>
    </source>
</reference>
<evidence type="ECO:0000256" key="1">
    <source>
        <dbReference type="SAM" id="Phobius"/>
    </source>
</evidence>
<dbReference type="RefSeq" id="WP_120712572.1">
    <property type="nucleotide sequence ID" value="NZ_RBCJ01000003.1"/>
</dbReference>
<dbReference type="Proteomes" id="UP000276603">
    <property type="component" value="Unassembled WGS sequence"/>
</dbReference>
<keyword evidence="1" id="KW-0472">Membrane</keyword>
<dbReference type="Pfam" id="PF00535">
    <property type="entry name" value="Glycos_transf_2"/>
    <property type="match status" value="1"/>
</dbReference>
<accession>A0A3B0C6C5</accession>